<keyword evidence="3" id="KW-0472">Membrane</keyword>
<evidence type="ECO:0000256" key="3">
    <source>
        <dbReference type="SAM" id="Phobius"/>
    </source>
</evidence>
<dbReference type="SMART" id="SM00369">
    <property type="entry name" value="LRR_TYP"/>
    <property type="match status" value="4"/>
</dbReference>
<dbReference type="PANTHER" id="PTHR48051:SF1">
    <property type="entry name" value="RAS SUPPRESSOR PROTEIN 1"/>
    <property type="match status" value="1"/>
</dbReference>
<sequence length="1649" mass="183157">MTTTAERTTEQKITSATHDFIRARLPDWLSRASLAQIRDLRARFKEHRASQARLRAVTAQLQSLQVFAERHFSGLLRQPLPEGTTFAELEWRVVTPRFDTLAGQALPSYGYSESRRNGLQQLMSNFPAHSTYYKGTGLVLAGTDAVLSGESGELVAGCRELDAGSRYQDLLAQVFSPATEELLADHKRSGLRLATKIAVLQGEIDAFGESALRGVLDEEIGLLHIGLRAYPGLLQVLEQPVADGMLIELKDQHGQSQGIVLYLPTDPVKALRYFRDAAVLEQALAMLLQAPAYRQHFSQLISLRHRAGFLRTLELRLQDQVPDLRVQARTVQGSVFARMAAEQVLRVKDDARLLLVPTAQADAQAARERFEQWTSAGMSLVNLAGLFIPVVGAILLGQLLVQTLSDIYEGVADLSEGHQHEALEHLFNVLETVAVGSAVVAGVALLQGGLLDTLQPVSLGARGQRLWSGDLDPYQSRPEGASLGADGLYRQGTQCWMRSGTRYFEVHRQEPNGFYRLRHPLRADAYGPIVLHNGERCWQLMCEQPLDWQDSARMLDTLWPQHPAIDSARARQILQVAGVDQDELRGILVENRVVPVNLRETLRRFEQDSRVDRFFAHVRSGQLPQGDIPLLRWCEAQEQVGSGMSNVLAHEHALRGPLLEHLTAWPASDDELVRVLVRDFPGLPVAYARELAAEADATQRSQSLATGRLHLELASRAAALLRVVRLSRALEGLYLTCAYSDETGALVMALLAQGDPISVSLELREGTVNGRLIGSIVAADDAVACKVMVRSQGRFLVYGSDGRPLALAHDRSADIFSVICETLTARQLAELGVDSGDRAVQLRAQIVGQVPATGDGISRLLGWPAQPRWFNPGRRLEDGRVGYLLSGREPGRGSAREVLRRGLQRYFLGLQDAQLDAEIERLLRGRGTAYQILADLQDDHEALDQALNRWVSAALSDAVRRSRMRVAADLRRAWRAQGELVRDAQGAVIGQRLHLLGPRISSLPELPATLEFAHLTVLAINETAITHVPAQFMQGLIALRVLNMNNNRLLRLPEGIGYLSALRELHLRHNDIRPDLASLTRLQSLGRLTHLDLSHNPLGETTMSFSRLPHLVQLRLQNCRLEQWPRDIGLCGFLEQVDLRSNQLVGVPGEVLAMPYEFRRSLLVDGNRLSSLDLLRLQALDAIVEENELLSSPVDDPVLVRAWWVDGDAAAQPARDRRWQRLQATAEGGELIGLLQRLIPLADYAWPRAELLENAWLLLMAIDTDADLQATVYRLAAQRPVNDNAVMDCFSQMWVSRLRNQVAQAQVATSGAELYALGRSLFRLEQVQRIARQDTARRSLQREVHDAPGIRLGYRVGLRQWLRLPGQPHALRITDLNRVSADQLLAARRTVRALETPGALASYLSQRPFWQGFLSRRYRPAFEALEQRVNERQQVLQARRGTLDTAQFQDEQGVLDEQRAEETQALRVELSLQSPTMRDYAEAVRVFEYGEAVATALHGNLEALNACVECCDRHVGSGRLALLHEDRDGNSSRYSFDQLQSLAVRFANVLKAQGVGAGDRVAGLMPRTAELLVTVLATWRLGAVYQPLFTAFGPKAIEHRLAQSRARVVVTDSLNRCKLDDVHGCPTIITKTTSGIWPTQDGPMACTTP</sequence>
<keyword evidence="3" id="KW-1133">Transmembrane helix</keyword>
<dbReference type="PROSITE" id="PS51450">
    <property type="entry name" value="LRR"/>
    <property type="match status" value="1"/>
</dbReference>
<dbReference type="InterPro" id="IPR003591">
    <property type="entry name" value="Leu-rich_rpt_typical-subtyp"/>
</dbReference>
<comment type="caution">
    <text evidence="5">The sequence shown here is derived from an EMBL/GenBank/DDBJ whole genome shotgun (WGS) entry which is preliminary data.</text>
</comment>
<protein>
    <recommendedName>
        <fullName evidence="4">NEL domain-containing protein</fullName>
    </recommendedName>
</protein>
<dbReference type="GO" id="GO:0004842">
    <property type="term" value="F:ubiquitin-protein transferase activity"/>
    <property type="evidence" value="ECO:0007669"/>
    <property type="project" value="InterPro"/>
</dbReference>
<dbReference type="Pfam" id="PF00501">
    <property type="entry name" value="AMP-binding"/>
    <property type="match status" value="1"/>
</dbReference>
<dbReference type="InterPro" id="IPR032675">
    <property type="entry name" value="LRR_dom_sf"/>
</dbReference>
<dbReference type="SUPFAM" id="SSF52058">
    <property type="entry name" value="L domain-like"/>
    <property type="match status" value="1"/>
</dbReference>
<dbReference type="Proteomes" id="UP000218231">
    <property type="component" value="Unassembled WGS sequence"/>
</dbReference>
<dbReference type="Pfam" id="PF00560">
    <property type="entry name" value="LRR_1"/>
    <property type="match status" value="1"/>
</dbReference>
<evidence type="ECO:0000313" key="6">
    <source>
        <dbReference type="Proteomes" id="UP000218231"/>
    </source>
</evidence>
<dbReference type="PROSITE" id="PS52053">
    <property type="entry name" value="NEL"/>
    <property type="match status" value="1"/>
</dbReference>
<feature type="domain" description="NEL" evidence="4">
    <location>
        <begin position="1195"/>
        <end position="1491"/>
    </location>
</feature>
<dbReference type="Gene3D" id="3.40.50.12780">
    <property type="entry name" value="N-terminal domain of ligase-like"/>
    <property type="match status" value="1"/>
</dbReference>
<dbReference type="OrthoDB" id="2020019at2759"/>
<dbReference type="Gene3D" id="1.20.58.360">
    <property type="entry name" value="Shigella T3SS effector IpaH defines"/>
    <property type="match status" value="1"/>
</dbReference>
<dbReference type="GO" id="GO:0005737">
    <property type="term" value="C:cytoplasm"/>
    <property type="evidence" value="ECO:0007669"/>
    <property type="project" value="TreeGrafter"/>
</dbReference>
<gene>
    <name evidence="5" type="ORF">WR25_17528</name>
</gene>
<feature type="transmembrane region" description="Helical" evidence="3">
    <location>
        <begin position="380"/>
        <end position="401"/>
    </location>
</feature>
<accession>A0A2A2KD03</accession>
<dbReference type="STRING" id="2018661.A0A2A2KD03"/>
<dbReference type="Pfam" id="PF14496">
    <property type="entry name" value="NEL"/>
    <property type="match status" value="1"/>
</dbReference>
<dbReference type="SUPFAM" id="SSF56801">
    <property type="entry name" value="Acetyl-CoA synthetase-like"/>
    <property type="match status" value="1"/>
</dbReference>
<dbReference type="InterPro" id="IPR042099">
    <property type="entry name" value="ANL_N_sf"/>
</dbReference>
<dbReference type="GO" id="GO:0016567">
    <property type="term" value="P:protein ubiquitination"/>
    <property type="evidence" value="ECO:0007669"/>
    <property type="project" value="InterPro"/>
</dbReference>
<dbReference type="PANTHER" id="PTHR48051">
    <property type="match status" value="1"/>
</dbReference>
<dbReference type="InterPro" id="IPR050216">
    <property type="entry name" value="LRR_domain-containing"/>
</dbReference>
<keyword evidence="3" id="KW-0812">Transmembrane</keyword>
<dbReference type="Pfam" id="PF13855">
    <property type="entry name" value="LRR_8"/>
    <property type="match status" value="1"/>
</dbReference>
<evidence type="ECO:0000256" key="1">
    <source>
        <dbReference type="ARBA" id="ARBA00022614"/>
    </source>
</evidence>
<dbReference type="InterPro" id="IPR001611">
    <property type="entry name" value="Leu-rich_rpt"/>
</dbReference>
<evidence type="ECO:0000259" key="4">
    <source>
        <dbReference type="PROSITE" id="PS52053"/>
    </source>
</evidence>
<evidence type="ECO:0000256" key="2">
    <source>
        <dbReference type="ARBA" id="ARBA00022737"/>
    </source>
</evidence>
<reference evidence="5 6" key="1">
    <citation type="journal article" date="2017" name="Curr. Biol.">
        <title>Genome architecture and evolution of a unichromosomal asexual nematode.</title>
        <authorList>
            <person name="Fradin H."/>
            <person name="Zegar C."/>
            <person name="Gutwein M."/>
            <person name="Lucas J."/>
            <person name="Kovtun M."/>
            <person name="Corcoran D."/>
            <person name="Baugh L.R."/>
            <person name="Kiontke K."/>
            <person name="Gunsalus K."/>
            <person name="Fitch D.H."/>
            <person name="Piano F."/>
        </authorList>
    </citation>
    <scope>NUCLEOTIDE SEQUENCE [LARGE SCALE GENOMIC DNA]</scope>
    <source>
        <strain evidence="5">PF1309</strain>
    </source>
</reference>
<organism evidence="5 6">
    <name type="scientific">Diploscapter pachys</name>
    <dbReference type="NCBI Taxonomy" id="2018661"/>
    <lineage>
        <taxon>Eukaryota</taxon>
        <taxon>Metazoa</taxon>
        <taxon>Ecdysozoa</taxon>
        <taxon>Nematoda</taxon>
        <taxon>Chromadorea</taxon>
        <taxon>Rhabditida</taxon>
        <taxon>Rhabditina</taxon>
        <taxon>Rhabditomorpha</taxon>
        <taxon>Rhabditoidea</taxon>
        <taxon>Rhabditidae</taxon>
        <taxon>Diploscapter</taxon>
    </lineage>
</organism>
<dbReference type="Gene3D" id="3.80.10.10">
    <property type="entry name" value="Ribonuclease Inhibitor"/>
    <property type="match status" value="1"/>
</dbReference>
<dbReference type="InterPro" id="IPR000873">
    <property type="entry name" value="AMP-dep_synth/lig_dom"/>
</dbReference>
<dbReference type="InterPro" id="IPR046673">
    <property type="entry name" value="ToxA_N"/>
</dbReference>
<keyword evidence="2" id="KW-0677">Repeat</keyword>
<name>A0A2A2KD03_9BILA</name>
<proteinExistence type="predicted"/>
<dbReference type="Pfam" id="PF20178">
    <property type="entry name" value="ToxA_N"/>
    <property type="match status" value="1"/>
</dbReference>
<dbReference type="EMBL" id="LIAE01008928">
    <property type="protein sequence ID" value="PAV71753.1"/>
    <property type="molecule type" value="Genomic_DNA"/>
</dbReference>
<evidence type="ECO:0000313" key="5">
    <source>
        <dbReference type="EMBL" id="PAV71753.1"/>
    </source>
</evidence>
<keyword evidence="1" id="KW-0433">Leucine-rich repeat</keyword>
<keyword evidence="6" id="KW-1185">Reference proteome</keyword>
<dbReference type="InterPro" id="IPR029487">
    <property type="entry name" value="NEL_dom"/>
</dbReference>